<name>X1MIN4_9ZZZZ</name>
<comment type="caution">
    <text evidence="1">The sequence shown here is derived from an EMBL/GenBank/DDBJ whole genome shotgun (WGS) entry which is preliminary data.</text>
</comment>
<evidence type="ECO:0000313" key="1">
    <source>
        <dbReference type="EMBL" id="GAI31138.1"/>
    </source>
</evidence>
<proteinExistence type="predicted"/>
<organism evidence="1">
    <name type="scientific">marine sediment metagenome</name>
    <dbReference type="NCBI Taxonomy" id="412755"/>
    <lineage>
        <taxon>unclassified sequences</taxon>
        <taxon>metagenomes</taxon>
        <taxon>ecological metagenomes</taxon>
    </lineage>
</organism>
<protein>
    <submittedName>
        <fullName evidence="1">Uncharacterized protein</fullName>
    </submittedName>
</protein>
<reference evidence="1" key="1">
    <citation type="journal article" date="2014" name="Front. Microbiol.">
        <title>High frequency of phylogenetically diverse reductive dehalogenase-homologous genes in deep subseafloor sedimentary metagenomes.</title>
        <authorList>
            <person name="Kawai M."/>
            <person name="Futagami T."/>
            <person name="Toyoda A."/>
            <person name="Takaki Y."/>
            <person name="Nishi S."/>
            <person name="Hori S."/>
            <person name="Arai W."/>
            <person name="Tsubouchi T."/>
            <person name="Morono Y."/>
            <person name="Uchiyama I."/>
            <person name="Ito T."/>
            <person name="Fujiyama A."/>
            <person name="Inagaki F."/>
            <person name="Takami H."/>
        </authorList>
    </citation>
    <scope>NUCLEOTIDE SEQUENCE</scope>
    <source>
        <strain evidence="1">Expedition CK06-06</strain>
    </source>
</reference>
<dbReference type="EMBL" id="BARV01018151">
    <property type="protein sequence ID" value="GAI31138.1"/>
    <property type="molecule type" value="Genomic_DNA"/>
</dbReference>
<dbReference type="Pfam" id="PF13557">
    <property type="entry name" value="Phenol_MetA_deg"/>
    <property type="match status" value="1"/>
</dbReference>
<feature type="non-terminal residue" evidence="1">
    <location>
        <position position="1"/>
    </location>
</feature>
<dbReference type="AlphaFoldDB" id="X1MIN4"/>
<dbReference type="InterPro" id="IPR025737">
    <property type="entry name" value="FApF"/>
</dbReference>
<accession>X1MIN4</accession>
<sequence length="130" mass="14240">GMLLGWKSPALFQTVELDLVPRTGSYDKNRAFNPGNNANTVYLAYSFTWFPVRVLEVSSKINLNISGEKPATDYRSGVQLVADYGINYHIGKIWSAGIGGYLETQLTDDKQNGAAAFDDGYRTKSIAVAP</sequence>
<gene>
    <name evidence="1" type="ORF">S06H3_30773</name>
</gene>